<dbReference type="Gene3D" id="3.40.50.300">
    <property type="entry name" value="P-loop containing nucleotide triphosphate hydrolases"/>
    <property type="match status" value="1"/>
</dbReference>
<dbReference type="Proteomes" id="UP000680865">
    <property type="component" value="Unassembled WGS sequence"/>
</dbReference>
<evidence type="ECO:0000313" key="2">
    <source>
        <dbReference type="Proteomes" id="UP000680865"/>
    </source>
</evidence>
<evidence type="ECO:0000313" key="1">
    <source>
        <dbReference type="EMBL" id="GIM73763.1"/>
    </source>
</evidence>
<proteinExistence type="predicted"/>
<dbReference type="InterPro" id="IPR027417">
    <property type="entry name" value="P-loop_NTPase"/>
</dbReference>
<dbReference type="EMBL" id="BOQP01000017">
    <property type="protein sequence ID" value="GIM73763.1"/>
    <property type="molecule type" value="Genomic_DNA"/>
</dbReference>
<organism evidence="1 2">
    <name type="scientific">Winogradskya consettensis</name>
    <dbReference type="NCBI Taxonomy" id="113560"/>
    <lineage>
        <taxon>Bacteria</taxon>
        <taxon>Bacillati</taxon>
        <taxon>Actinomycetota</taxon>
        <taxon>Actinomycetes</taxon>
        <taxon>Micromonosporales</taxon>
        <taxon>Micromonosporaceae</taxon>
        <taxon>Winogradskya</taxon>
    </lineage>
</organism>
<gene>
    <name evidence="1" type="ORF">Aco04nite_37000</name>
</gene>
<dbReference type="RefSeq" id="WP_212998445.1">
    <property type="nucleotide sequence ID" value="NZ_BAAATW010000012.1"/>
</dbReference>
<comment type="caution">
    <text evidence="1">The sequence shown here is derived from an EMBL/GenBank/DDBJ whole genome shotgun (WGS) entry which is preliminary data.</text>
</comment>
<reference evidence="1" key="1">
    <citation type="submission" date="2021-03" db="EMBL/GenBank/DDBJ databases">
        <title>Whole genome shotgun sequence of Actinoplanes consettensis NBRC 14913.</title>
        <authorList>
            <person name="Komaki H."/>
            <person name="Tamura T."/>
        </authorList>
    </citation>
    <scope>NUCLEOTIDE SEQUENCE</scope>
    <source>
        <strain evidence="1">NBRC 14913</strain>
    </source>
</reference>
<dbReference type="SUPFAM" id="SSF52540">
    <property type="entry name" value="P-loop containing nucleoside triphosphate hydrolases"/>
    <property type="match status" value="1"/>
</dbReference>
<name>A0A919SMQ2_9ACTN</name>
<keyword evidence="2" id="KW-1185">Reference proteome</keyword>
<dbReference type="AlphaFoldDB" id="A0A919SMQ2"/>
<protein>
    <submittedName>
        <fullName evidence="1">Uncharacterized protein</fullName>
    </submittedName>
</protein>
<accession>A0A919SMQ2</accession>
<sequence length="187" mass="19956">MTQIVPPEVLLIAGRAGAGKTTVGWEISAQLQAAGIAHCLVEGDNLDQAYPAPPGDPTRRKLTESNLTAIWHNYAALGYRRLVYTNTVSVLEADMISRAVGGTPRITAALLTADDSTARGRLQAREIGTQLDAHLIRGAEMSRRLEASAPSWVVRVRTDGRAVAEVAAGVIVVAQWSSGPRLRGLPR</sequence>